<gene>
    <name evidence="2" type="ORF">APZ42_004090</name>
</gene>
<reference evidence="2 3" key="1">
    <citation type="submission" date="2016-03" db="EMBL/GenBank/DDBJ databases">
        <title>EvidentialGene: Evidence-directed Construction of Genes on Genomes.</title>
        <authorList>
            <person name="Gilbert D.G."/>
            <person name="Choi J.-H."/>
            <person name="Mockaitis K."/>
            <person name="Colbourne J."/>
            <person name="Pfrender M."/>
        </authorList>
    </citation>
    <scope>NUCLEOTIDE SEQUENCE [LARGE SCALE GENOMIC DNA]</scope>
    <source>
        <strain evidence="2 3">Xinb3</strain>
        <tissue evidence="2">Complete organism</tissue>
    </source>
</reference>
<feature type="non-terminal residue" evidence="2">
    <location>
        <position position="1"/>
    </location>
</feature>
<organism evidence="2 3">
    <name type="scientific">Daphnia magna</name>
    <dbReference type="NCBI Taxonomy" id="35525"/>
    <lineage>
        <taxon>Eukaryota</taxon>
        <taxon>Metazoa</taxon>
        <taxon>Ecdysozoa</taxon>
        <taxon>Arthropoda</taxon>
        <taxon>Crustacea</taxon>
        <taxon>Branchiopoda</taxon>
        <taxon>Diplostraca</taxon>
        <taxon>Cladocera</taxon>
        <taxon>Anomopoda</taxon>
        <taxon>Daphniidae</taxon>
        <taxon>Daphnia</taxon>
    </lineage>
</organism>
<accession>A0A162CVS2</accession>
<feature type="non-terminal residue" evidence="2">
    <location>
        <position position="109"/>
    </location>
</feature>
<feature type="compositionally biased region" description="Basic residues" evidence="1">
    <location>
        <begin position="1"/>
        <end position="12"/>
    </location>
</feature>
<dbReference type="Proteomes" id="UP000076858">
    <property type="component" value="Unassembled WGS sequence"/>
</dbReference>
<evidence type="ECO:0000313" key="3">
    <source>
        <dbReference type="Proteomes" id="UP000076858"/>
    </source>
</evidence>
<proteinExistence type="predicted"/>
<name>A0A162CVS2_9CRUS</name>
<evidence type="ECO:0000256" key="1">
    <source>
        <dbReference type="SAM" id="MobiDB-lite"/>
    </source>
</evidence>
<comment type="caution">
    <text evidence="2">The sequence shown here is derived from an EMBL/GenBank/DDBJ whole genome shotgun (WGS) entry which is preliminary data.</text>
</comment>
<feature type="region of interest" description="Disordered" evidence="1">
    <location>
        <begin position="1"/>
        <end position="27"/>
    </location>
</feature>
<keyword evidence="3" id="KW-1185">Reference proteome</keyword>
<evidence type="ECO:0000313" key="2">
    <source>
        <dbReference type="EMBL" id="KZR99873.1"/>
    </source>
</evidence>
<sequence length="109" mass="12192">HRQLAAHPRVRQQRAPDPHRGGHPHGADRVFVPQLMALHRDHGPDTADLADRHLHVHADVRLHHQHDHADGAEFVCGPLDRRRDCGAREHRAPCANGQKCLQGLFGGHT</sequence>
<dbReference type="AlphaFoldDB" id="A0A162CVS2"/>
<protein>
    <submittedName>
        <fullName evidence="2">Putative Multidrug resistance protein MdtB</fullName>
    </submittedName>
</protein>
<dbReference type="EMBL" id="LRGB01012402">
    <property type="protein sequence ID" value="KZR99873.1"/>
    <property type="molecule type" value="Genomic_DNA"/>
</dbReference>
<feature type="compositionally biased region" description="Basic and acidic residues" evidence="1">
    <location>
        <begin position="14"/>
        <end position="27"/>
    </location>
</feature>